<evidence type="ECO:0000313" key="12">
    <source>
        <dbReference type="Proteomes" id="UP001193389"/>
    </source>
</evidence>
<keyword evidence="9" id="KW-0732">Signal</keyword>
<keyword evidence="4 7" id="KW-0812">Transmembrane</keyword>
<proteinExistence type="inferred from homology"/>
<feature type="chain" id="PRO_5024375752" evidence="9">
    <location>
        <begin position="18"/>
        <end position="1118"/>
    </location>
</feature>
<dbReference type="Pfam" id="PF13715">
    <property type="entry name" value="CarbopepD_reg_2"/>
    <property type="match status" value="1"/>
</dbReference>
<name>A0A5K7S4R4_9BACT</name>
<keyword evidence="3 7" id="KW-1134">Transmembrane beta strand</keyword>
<evidence type="ECO:0000256" key="3">
    <source>
        <dbReference type="ARBA" id="ARBA00022452"/>
    </source>
</evidence>
<dbReference type="Pfam" id="PF07660">
    <property type="entry name" value="STN"/>
    <property type="match status" value="1"/>
</dbReference>
<dbReference type="SUPFAM" id="SSF49464">
    <property type="entry name" value="Carboxypeptidase regulatory domain-like"/>
    <property type="match status" value="1"/>
</dbReference>
<dbReference type="InterPro" id="IPR012910">
    <property type="entry name" value="Plug_dom"/>
</dbReference>
<dbReference type="KEGG" id="anf:AQPE_0672"/>
<dbReference type="RefSeq" id="WP_318349599.1">
    <property type="nucleotide sequence ID" value="NZ_AP018694.1"/>
</dbReference>
<evidence type="ECO:0000256" key="7">
    <source>
        <dbReference type="PROSITE-ProRule" id="PRU01360"/>
    </source>
</evidence>
<keyword evidence="6 7" id="KW-0998">Cell outer membrane</keyword>
<reference evidence="11" key="1">
    <citation type="journal article" date="2020" name="Int. J. Syst. Evol. Microbiol.">
        <title>Aquipluma nitroreducens gen. nov. sp. nov., a novel facultatively anaerobic bacterium isolated from a freshwater lake.</title>
        <authorList>
            <person name="Watanabe M."/>
            <person name="Kojima H."/>
            <person name="Fukui M."/>
        </authorList>
    </citation>
    <scope>NUCLEOTIDE SEQUENCE</scope>
    <source>
        <strain evidence="11">MeG22</strain>
    </source>
</reference>
<dbReference type="Gene3D" id="2.170.130.10">
    <property type="entry name" value="TonB-dependent receptor, plug domain"/>
    <property type="match status" value="1"/>
</dbReference>
<keyword evidence="2 7" id="KW-0813">Transport</keyword>
<comment type="subcellular location">
    <subcellularLocation>
        <location evidence="1 7">Cell outer membrane</location>
        <topology evidence="1 7">Multi-pass membrane protein</topology>
    </subcellularLocation>
</comment>
<dbReference type="AlphaFoldDB" id="A0A5K7S4R4"/>
<keyword evidence="5 7" id="KW-0472">Membrane</keyword>
<feature type="domain" description="Secretin/TonB short N-terminal" evidence="10">
    <location>
        <begin position="49"/>
        <end position="100"/>
    </location>
</feature>
<evidence type="ECO:0000256" key="8">
    <source>
        <dbReference type="SAM" id="MobiDB-lite"/>
    </source>
</evidence>
<dbReference type="InterPro" id="IPR023996">
    <property type="entry name" value="TonB-dep_OMP_SusC/RagA"/>
</dbReference>
<keyword evidence="12" id="KW-1185">Reference proteome</keyword>
<sequence length="1118" mass="121831">MKITLFVVLFSAIQIFATGVYSQNAKFNFKKENASIENILSAIEDQSDFYFLYNGKLVDVAQKVTVSVENQSIENTLKELFRGTNISYKIIDRQVVLTPSDNGNVGNNQQQPKVVSGKVTDSTGASLPGVTVVVKGTTQGMITDMDGNYNIPNVPANATLAFSFVGMKSQEIAVSSKSSINVVMIEESIGLDEVVAVGYGTQSKKSVTGSIQSVGTDELADIPVTTAAQKLQGKLSGVQINQTTGRPGQGMSIRVRGQASLTAGNSPLYVVDGFPINGDISSLNPNEIENISVLKDASSAALYGSRAANGVILVTTKKGGRGEKTSINFAANYGLQQVPQKGRPEMMNATEYAQFRKDYYDDLKRPVPTVWQNPAQYGEGTNFYDEMLRTAPTMDYSLSFSSSNKRSSTTAVLGYLNQDGVVINSNYQRFSLRINSEFDVSDKVKTGFSLAPTYSDDNMPDTDGIAWAGFVGRGGLLANALTTWPIFNPYDTEGNLKNNFFEPVTVNAQANPIWNAKVITNKTKSMRLLSNAFAQYSPIEGLVLKTTINMEYFSTKYQNVTPSTVGAYTPSVASASISNSGYLSWLNENTATYKNSFGGHNLDLLGGATIQRFISESAGIAYNGFTDDRVPTISAAPNIVRNANTANDVQEWSMMSYLSRVNYNYQNRYLLSLALRADGSSRFGKDNRWGYFPSASLGWIASDEAFMKRFEKLSLLKLRGSFGVVGNNSIGNYTQYATVNAGATANNAIFGPTVYSGAVQASLPNSNLTWEKTKEFDFGFDAGFFKNRINLSYDYYTRRTTSLLYGVSVAQESGYSSFMANIGELKFWGHEFLLSTKNLVGKFSWETSFNIAFTDNKVMALSGGIDRIYSSLFSSNITKVGGKIGMIYGMVWDGVYDNQAEFDSSPKAILSEVGTIKYKDVGGGANGAPDGRITNGGDNDDRTIIGDPTPKFTYGMTNTFSYKNVDLSVVLAGAYGNKIIVWNDQSLANLDGNFNVYKELKDRWRSPENPGAGKYGKSTSGTSNERDWVSSRFLSDGSYLAIKNVTLGYSIPTKKVFTNLRVFMSVQQLYTFTKYRGANPESGNSFTQNGSTSALTLGSDFASFPIPRTVSFGLNIGF</sequence>
<dbReference type="EMBL" id="AP018694">
    <property type="protein sequence ID" value="BBE16533.1"/>
    <property type="molecule type" value="Genomic_DNA"/>
</dbReference>
<protein>
    <submittedName>
        <fullName evidence="11">TonB family protein</fullName>
    </submittedName>
</protein>
<evidence type="ECO:0000256" key="6">
    <source>
        <dbReference type="ARBA" id="ARBA00023237"/>
    </source>
</evidence>
<feature type="region of interest" description="Disordered" evidence="8">
    <location>
        <begin position="101"/>
        <end position="120"/>
    </location>
</feature>
<evidence type="ECO:0000256" key="5">
    <source>
        <dbReference type="ARBA" id="ARBA00023136"/>
    </source>
</evidence>
<dbReference type="InterPro" id="IPR036942">
    <property type="entry name" value="Beta-barrel_TonB_sf"/>
</dbReference>
<dbReference type="InterPro" id="IPR039426">
    <property type="entry name" value="TonB-dep_rcpt-like"/>
</dbReference>
<dbReference type="InterPro" id="IPR011662">
    <property type="entry name" value="Secretin/TonB_short_N"/>
</dbReference>
<dbReference type="FunFam" id="2.170.130.10:FF:000008">
    <property type="entry name" value="SusC/RagA family TonB-linked outer membrane protein"/>
    <property type="match status" value="1"/>
</dbReference>
<dbReference type="InterPro" id="IPR037066">
    <property type="entry name" value="Plug_dom_sf"/>
</dbReference>
<dbReference type="NCBIfam" id="TIGR04057">
    <property type="entry name" value="SusC_RagA_signa"/>
    <property type="match status" value="1"/>
</dbReference>
<dbReference type="InterPro" id="IPR023997">
    <property type="entry name" value="TonB-dep_OMP_SusC/RagA_CS"/>
</dbReference>
<gene>
    <name evidence="11" type="ORF">AQPE_0672</name>
</gene>
<feature type="signal peptide" evidence="9">
    <location>
        <begin position="1"/>
        <end position="17"/>
    </location>
</feature>
<dbReference type="InterPro" id="IPR008969">
    <property type="entry name" value="CarboxyPept-like_regulatory"/>
</dbReference>
<evidence type="ECO:0000256" key="2">
    <source>
        <dbReference type="ARBA" id="ARBA00022448"/>
    </source>
</evidence>
<dbReference type="GO" id="GO:0009279">
    <property type="term" value="C:cell outer membrane"/>
    <property type="evidence" value="ECO:0007669"/>
    <property type="project" value="UniProtKB-SubCell"/>
</dbReference>
<evidence type="ECO:0000259" key="10">
    <source>
        <dbReference type="SMART" id="SM00965"/>
    </source>
</evidence>
<dbReference type="NCBIfam" id="TIGR04056">
    <property type="entry name" value="OMP_RagA_SusC"/>
    <property type="match status" value="1"/>
</dbReference>
<dbReference type="Proteomes" id="UP001193389">
    <property type="component" value="Chromosome"/>
</dbReference>
<evidence type="ECO:0000256" key="1">
    <source>
        <dbReference type="ARBA" id="ARBA00004571"/>
    </source>
</evidence>
<dbReference type="FunFam" id="2.60.40.1120:FF:000003">
    <property type="entry name" value="Outer membrane protein Omp121"/>
    <property type="match status" value="1"/>
</dbReference>
<dbReference type="SUPFAM" id="SSF56935">
    <property type="entry name" value="Porins"/>
    <property type="match status" value="1"/>
</dbReference>
<dbReference type="Gene3D" id="2.60.40.1120">
    <property type="entry name" value="Carboxypeptidase-like, regulatory domain"/>
    <property type="match status" value="1"/>
</dbReference>
<evidence type="ECO:0000256" key="4">
    <source>
        <dbReference type="ARBA" id="ARBA00022692"/>
    </source>
</evidence>
<dbReference type="Pfam" id="PF07715">
    <property type="entry name" value="Plug"/>
    <property type="match status" value="1"/>
</dbReference>
<evidence type="ECO:0000256" key="9">
    <source>
        <dbReference type="SAM" id="SignalP"/>
    </source>
</evidence>
<evidence type="ECO:0000313" key="11">
    <source>
        <dbReference type="EMBL" id="BBE16533.1"/>
    </source>
</evidence>
<dbReference type="Gene3D" id="2.40.170.20">
    <property type="entry name" value="TonB-dependent receptor, beta-barrel domain"/>
    <property type="match status" value="1"/>
</dbReference>
<comment type="similarity">
    <text evidence="7">Belongs to the TonB-dependent receptor family.</text>
</comment>
<organism evidence="11 12">
    <name type="scientific">Aquipluma nitroreducens</name>
    <dbReference type="NCBI Taxonomy" id="2010828"/>
    <lineage>
        <taxon>Bacteria</taxon>
        <taxon>Pseudomonadati</taxon>
        <taxon>Bacteroidota</taxon>
        <taxon>Bacteroidia</taxon>
        <taxon>Marinilabiliales</taxon>
        <taxon>Prolixibacteraceae</taxon>
        <taxon>Aquipluma</taxon>
    </lineage>
</organism>
<accession>A0A5K7S4R4</accession>
<dbReference type="SMART" id="SM00965">
    <property type="entry name" value="STN"/>
    <property type="match status" value="1"/>
</dbReference>
<dbReference type="PROSITE" id="PS52016">
    <property type="entry name" value="TONB_DEPENDENT_REC_3"/>
    <property type="match status" value="1"/>
</dbReference>